<accession>A0A3A1V6I0</accession>
<dbReference type="EMBL" id="QXQA01000005">
    <property type="protein sequence ID" value="RIX53120.1"/>
    <property type="molecule type" value="Genomic_DNA"/>
</dbReference>
<dbReference type="PANTHER" id="PTHR43308:SF5">
    <property type="entry name" value="S-LAYER PROTEIN _ PEPTIDOGLYCAN ENDO-BETA-N-ACETYLGLUCOSAMINIDASE"/>
    <property type="match status" value="1"/>
</dbReference>
<gene>
    <name evidence="2" type="ORF">D3P08_10815</name>
</gene>
<dbReference type="OrthoDB" id="174569at2"/>
<organism evidence="2 3">
    <name type="scientific">Paenibacillus nanensis</name>
    <dbReference type="NCBI Taxonomy" id="393251"/>
    <lineage>
        <taxon>Bacteria</taxon>
        <taxon>Bacillati</taxon>
        <taxon>Bacillota</taxon>
        <taxon>Bacilli</taxon>
        <taxon>Bacillales</taxon>
        <taxon>Paenibacillaceae</taxon>
        <taxon>Paenibacillus</taxon>
    </lineage>
</organism>
<feature type="domain" description="SLH" evidence="1">
    <location>
        <begin position="180"/>
        <end position="243"/>
    </location>
</feature>
<dbReference type="AlphaFoldDB" id="A0A3A1V6I0"/>
<evidence type="ECO:0000313" key="2">
    <source>
        <dbReference type="EMBL" id="RIX53120.1"/>
    </source>
</evidence>
<dbReference type="RefSeq" id="WP_119599700.1">
    <property type="nucleotide sequence ID" value="NZ_QXQA01000005.1"/>
</dbReference>
<dbReference type="PANTHER" id="PTHR43308">
    <property type="entry name" value="OUTER MEMBRANE PROTEIN ALPHA-RELATED"/>
    <property type="match status" value="1"/>
</dbReference>
<dbReference type="PROSITE" id="PS51272">
    <property type="entry name" value="SLH"/>
    <property type="match status" value="2"/>
</dbReference>
<comment type="caution">
    <text evidence="2">The sequence shown here is derived from an EMBL/GenBank/DDBJ whole genome shotgun (WGS) entry which is preliminary data.</text>
</comment>
<reference evidence="2 3" key="1">
    <citation type="submission" date="2018-09" db="EMBL/GenBank/DDBJ databases">
        <title>Paenibacillus aracenensis nov. sp. isolated from a cave in southern Spain.</title>
        <authorList>
            <person name="Jurado V."/>
            <person name="Gutierrez-Patricio S."/>
            <person name="Gonzalez-Pimentel J.L."/>
            <person name="Miller A.Z."/>
            <person name="Laiz L."/>
            <person name="Saiz-Jimenez C."/>
        </authorList>
    </citation>
    <scope>NUCLEOTIDE SEQUENCE [LARGE SCALE GENOMIC DNA]</scope>
    <source>
        <strain evidence="2 3">DSM 22867</strain>
    </source>
</reference>
<evidence type="ECO:0000313" key="3">
    <source>
        <dbReference type="Proteomes" id="UP000266482"/>
    </source>
</evidence>
<dbReference type="Proteomes" id="UP000266482">
    <property type="component" value="Unassembled WGS sequence"/>
</dbReference>
<evidence type="ECO:0000259" key="1">
    <source>
        <dbReference type="PROSITE" id="PS51272"/>
    </source>
</evidence>
<proteinExistence type="predicted"/>
<sequence length="417" mass="46766">MRKLLSWVAAVTLVAGVIGIGGNGSKAQAAEAQSFKDVSVNAWYYSYVNDALSRGVISGFPNGTFKPDDPVTVAQFLKIVLLSYADESYGYKYWAESQLEYVPDWNKRNLHAAVGTFDEGSPWYEVYVDVATDLFLIPEGEYVGRYNEPITREKAASIIDELDSYFHGFSQKEYSMLTGTQLFKDFNRTEDYYEQAVGSIAVRGIMVGNDKGYFNPKSYISRAEAAKISSLLNDPKKRTPKTPNMAGLPYATVPGQLGYPDRIHIFANHEMMKNYKVMKDRQNDYDGFVSGTFATLRYFKDEEAKFNNDKKAYYLLVNDPNIYHDVTISFDSNAYSINLNVEKEALNRAKTELKYFVELVFGANGAKVFTELESAIVNAQARKDVDVDKVIAGRQLVISNANPKVLNIGISAYSDSK</sequence>
<dbReference type="InterPro" id="IPR001119">
    <property type="entry name" value="SLH_dom"/>
</dbReference>
<keyword evidence="3" id="KW-1185">Reference proteome</keyword>
<dbReference type="Pfam" id="PF00395">
    <property type="entry name" value="SLH"/>
    <property type="match status" value="2"/>
</dbReference>
<protein>
    <recommendedName>
        <fullName evidence="1">SLH domain-containing protein</fullName>
    </recommendedName>
</protein>
<name>A0A3A1V6I0_9BACL</name>
<feature type="domain" description="SLH" evidence="1">
    <location>
        <begin position="31"/>
        <end position="94"/>
    </location>
</feature>
<dbReference type="InterPro" id="IPR051465">
    <property type="entry name" value="Cell_Envelope_Struct_Comp"/>
</dbReference>